<evidence type="ECO:0000256" key="4">
    <source>
        <dbReference type="ARBA" id="ARBA00023136"/>
    </source>
</evidence>
<feature type="transmembrane region" description="Helical" evidence="5">
    <location>
        <begin position="276"/>
        <end position="302"/>
    </location>
</feature>
<feature type="transmembrane region" description="Helical" evidence="5">
    <location>
        <begin position="244"/>
        <end position="264"/>
    </location>
</feature>
<gene>
    <name evidence="7" type="ORF">C5Y98_29980</name>
</gene>
<accession>A0A2S8F364</accession>
<dbReference type="GO" id="GO:0012505">
    <property type="term" value="C:endomembrane system"/>
    <property type="evidence" value="ECO:0007669"/>
    <property type="project" value="UniProtKB-SubCell"/>
</dbReference>
<dbReference type="Proteomes" id="UP000239388">
    <property type="component" value="Unassembled WGS sequence"/>
</dbReference>
<keyword evidence="3 5" id="KW-1133">Transmembrane helix</keyword>
<dbReference type="InterPro" id="IPR052964">
    <property type="entry name" value="Sporulation_signal_mat"/>
</dbReference>
<name>A0A2S8F364_9BACT</name>
<dbReference type="PANTHER" id="PTHR39535:SF2">
    <property type="entry name" value="HTTM DOMAIN-CONTAINING PROTEIN"/>
    <property type="match status" value="1"/>
</dbReference>
<keyword evidence="2 5" id="KW-0812">Transmembrane</keyword>
<dbReference type="EMBL" id="PUIB01000030">
    <property type="protein sequence ID" value="PQO26612.1"/>
    <property type="molecule type" value="Genomic_DNA"/>
</dbReference>
<evidence type="ECO:0000256" key="2">
    <source>
        <dbReference type="ARBA" id="ARBA00022692"/>
    </source>
</evidence>
<dbReference type="OrthoDB" id="252928at2"/>
<reference evidence="7 8" key="1">
    <citation type="submission" date="2018-02" db="EMBL/GenBank/DDBJ databases">
        <title>Comparative genomes isolates from brazilian mangrove.</title>
        <authorList>
            <person name="Araujo J.E."/>
            <person name="Taketani R.G."/>
            <person name="Silva M.C.P."/>
            <person name="Loureco M.V."/>
            <person name="Andreote F.D."/>
        </authorList>
    </citation>
    <scope>NUCLEOTIDE SEQUENCE [LARGE SCALE GENOMIC DNA]</scope>
    <source>
        <strain evidence="7 8">NAP PRIS-MGV</strain>
    </source>
</reference>
<evidence type="ECO:0000313" key="7">
    <source>
        <dbReference type="EMBL" id="PQO26612.1"/>
    </source>
</evidence>
<feature type="domain" description="HTTM-like" evidence="6">
    <location>
        <begin position="25"/>
        <end position="307"/>
    </location>
</feature>
<dbReference type="RefSeq" id="WP_105360085.1">
    <property type="nucleotide sequence ID" value="NZ_PUIB01000030.1"/>
</dbReference>
<feature type="transmembrane region" description="Helical" evidence="5">
    <location>
        <begin position="196"/>
        <end position="215"/>
    </location>
</feature>
<dbReference type="AlphaFoldDB" id="A0A2S8F364"/>
<organism evidence="7 8">
    <name type="scientific">Blastopirellula marina</name>
    <dbReference type="NCBI Taxonomy" id="124"/>
    <lineage>
        <taxon>Bacteria</taxon>
        <taxon>Pseudomonadati</taxon>
        <taxon>Planctomycetota</taxon>
        <taxon>Planctomycetia</taxon>
        <taxon>Pirellulales</taxon>
        <taxon>Pirellulaceae</taxon>
        <taxon>Blastopirellula</taxon>
    </lineage>
</organism>
<keyword evidence="4 5" id="KW-0472">Membrane</keyword>
<feature type="transmembrane region" description="Helical" evidence="5">
    <location>
        <begin position="99"/>
        <end position="130"/>
    </location>
</feature>
<comment type="subcellular location">
    <subcellularLocation>
        <location evidence="1">Endomembrane system</location>
        <topology evidence="1">Multi-pass membrane protein</topology>
    </subcellularLocation>
</comment>
<dbReference type="InterPro" id="IPR011020">
    <property type="entry name" value="HTTM-like"/>
</dbReference>
<evidence type="ECO:0000259" key="6">
    <source>
        <dbReference type="SMART" id="SM00752"/>
    </source>
</evidence>
<evidence type="ECO:0000256" key="1">
    <source>
        <dbReference type="ARBA" id="ARBA00004127"/>
    </source>
</evidence>
<dbReference type="PANTHER" id="PTHR39535">
    <property type="entry name" value="SPORULATION-DELAYING PROTEIN SDPB"/>
    <property type="match status" value="1"/>
</dbReference>
<evidence type="ECO:0000256" key="5">
    <source>
        <dbReference type="SAM" id="Phobius"/>
    </source>
</evidence>
<dbReference type="SMART" id="SM00752">
    <property type="entry name" value="HTTM"/>
    <property type="match status" value="1"/>
</dbReference>
<proteinExistence type="predicted"/>
<protein>
    <recommendedName>
        <fullName evidence="6">HTTM-like domain-containing protein</fullName>
    </recommendedName>
</protein>
<evidence type="ECO:0000256" key="3">
    <source>
        <dbReference type="ARBA" id="ARBA00022989"/>
    </source>
</evidence>
<feature type="transmembrane region" description="Helical" evidence="5">
    <location>
        <begin position="38"/>
        <end position="60"/>
    </location>
</feature>
<evidence type="ECO:0000313" key="8">
    <source>
        <dbReference type="Proteomes" id="UP000239388"/>
    </source>
</evidence>
<comment type="caution">
    <text evidence="7">The sequence shown here is derived from an EMBL/GenBank/DDBJ whole genome shotgun (WGS) entry which is preliminary data.</text>
</comment>
<sequence length="332" mass="36996">MIAAIQEYFADLARSVTEGWTYFWFRAAEAKTLSMLRIALACVSLIYVLGFTSDLTFWFASDGVLPVGRVYEIAGIGDPEMGASYWSLLYFFQNPSDLWILHAFTVLVLIALACGLFSRVTAVLAFVLVLSYAQRSPIVLTGLIEPILCPLMLYLCLGPCGAHYSIDELWRRRAGKPAVGKTYAANIATRLMQVHVSMFFVMMGLSKLGASYVWWNGAAMWNVLARPESPLVDFKFLRSSPLLVYFWTHAMVLFELAYPVAIWIRPLRPLMIAVSIPIWILYALASGNWLLALLMLVMNLAFFTPLQVKPQSEAAKTGDGAQAAADRMPAHV</sequence>